<accession>U3GST1</accession>
<dbReference type="InterPro" id="IPR009019">
    <property type="entry name" value="KH_sf_prok-type"/>
</dbReference>
<protein>
    <submittedName>
        <fullName evidence="7">30S ribosomal protein S3</fullName>
    </submittedName>
</protein>
<organism evidence="7">
    <name type="scientific">uncultured organism</name>
    <dbReference type="NCBI Taxonomy" id="155900"/>
    <lineage>
        <taxon>unclassified sequences</taxon>
        <taxon>environmental samples</taxon>
    </lineage>
</organism>
<dbReference type="InterPro" id="IPR018280">
    <property type="entry name" value="Ribosomal_uS3_CS"/>
</dbReference>
<dbReference type="InterPro" id="IPR004044">
    <property type="entry name" value="KH_dom_type_2"/>
</dbReference>
<dbReference type="SUPFAM" id="SSF54814">
    <property type="entry name" value="Prokaryotic type KH domain (KH-domain type II)"/>
    <property type="match status" value="1"/>
</dbReference>
<keyword evidence="4 7" id="KW-0689">Ribosomal protein</keyword>
<dbReference type="GO" id="GO:0019843">
    <property type="term" value="F:rRNA binding"/>
    <property type="evidence" value="ECO:0007669"/>
    <property type="project" value="UniProtKB-KW"/>
</dbReference>
<dbReference type="InterPro" id="IPR036419">
    <property type="entry name" value="Ribosomal_S3_C_sf"/>
</dbReference>
<proteinExistence type="inferred from homology"/>
<evidence type="ECO:0000259" key="6">
    <source>
        <dbReference type="PROSITE" id="PS50823"/>
    </source>
</evidence>
<sequence length="215" mass="24248">MGHKVNPKLFRLGPLFNWESRWFDEKNYKKTLLEDFRLRRAINEKLKNAGVSSIEIERSINSVKITTYVSKPGIVIGRGGQGLEDLKKFLVKTLIEINKDSKNLPKLDIRIEPIKDPNLDAYLVAKNISDQLARRASYKKVMGQAVDRAMTSGAKGIKVVISGRISGAEIGRREKLQQGTVPLSTIRENVNFASVPSLTKKGYIGVKVWINRKEE</sequence>
<comment type="similarity">
    <text evidence="1">Belongs to the universal ribosomal protein uS3 family.</text>
</comment>
<evidence type="ECO:0000256" key="4">
    <source>
        <dbReference type="ARBA" id="ARBA00022980"/>
    </source>
</evidence>
<dbReference type="SMART" id="SM00322">
    <property type="entry name" value="KH"/>
    <property type="match status" value="1"/>
</dbReference>
<dbReference type="Pfam" id="PF07650">
    <property type="entry name" value="KH_2"/>
    <property type="match status" value="1"/>
</dbReference>
<feature type="domain" description="KH type-2" evidence="6">
    <location>
        <begin position="38"/>
        <end position="115"/>
    </location>
</feature>
<dbReference type="Gene3D" id="3.30.300.20">
    <property type="match status" value="1"/>
</dbReference>
<dbReference type="AlphaFoldDB" id="U3GST1"/>
<dbReference type="SUPFAM" id="SSF54821">
    <property type="entry name" value="Ribosomal protein S3 C-terminal domain"/>
    <property type="match status" value="1"/>
</dbReference>
<dbReference type="InterPro" id="IPR005704">
    <property type="entry name" value="Ribosomal_uS3_bac-typ"/>
</dbReference>
<evidence type="ECO:0000256" key="3">
    <source>
        <dbReference type="ARBA" id="ARBA00022884"/>
    </source>
</evidence>
<dbReference type="Pfam" id="PF00189">
    <property type="entry name" value="Ribosomal_S3_C"/>
    <property type="match status" value="1"/>
</dbReference>
<dbReference type="PANTHER" id="PTHR11760">
    <property type="entry name" value="30S/40S RIBOSOMAL PROTEIN S3"/>
    <property type="match status" value="1"/>
</dbReference>
<keyword evidence="5" id="KW-0687">Ribonucleoprotein</keyword>
<name>U3GST1_9ZZZZ</name>
<dbReference type="Gene3D" id="3.30.1140.32">
    <property type="entry name" value="Ribosomal protein S3, C-terminal domain"/>
    <property type="match status" value="1"/>
</dbReference>
<dbReference type="PANTHER" id="PTHR11760:SF19">
    <property type="entry name" value="SMALL RIBOSOMAL SUBUNIT PROTEIN US3C"/>
    <property type="match status" value="1"/>
</dbReference>
<evidence type="ECO:0000256" key="2">
    <source>
        <dbReference type="ARBA" id="ARBA00022730"/>
    </source>
</evidence>
<evidence type="ECO:0000256" key="5">
    <source>
        <dbReference type="ARBA" id="ARBA00023274"/>
    </source>
</evidence>
<dbReference type="InterPro" id="IPR001351">
    <property type="entry name" value="Ribosomal_uS3_C"/>
</dbReference>
<keyword evidence="3" id="KW-0694">RNA-binding</keyword>
<evidence type="ECO:0000313" key="7">
    <source>
        <dbReference type="EMBL" id="AGT99716.1"/>
    </source>
</evidence>
<keyword evidence="2" id="KW-0699">rRNA-binding</keyword>
<reference evidence="7" key="1">
    <citation type="journal article" date="2015" name="Nat. Commun.">
        <title>Diverse, uncultivated ultra-small bacterial cells in groundwater.</title>
        <authorList>
            <person name="Luef B."/>
            <person name="Frischkorn K.R."/>
            <person name="Wrighton K.C."/>
            <person name="Holman H.-Y.N."/>
            <person name="Birarda G."/>
            <person name="Thomas B.C."/>
            <person name="Singh A."/>
            <person name="Williams K.H."/>
            <person name="Siegerist C.E."/>
            <person name="Tringe S.G."/>
            <person name="Downing K.H."/>
            <person name="Comolli L.R."/>
            <person name="Banfield J.F."/>
        </authorList>
    </citation>
    <scope>NUCLEOTIDE SEQUENCE</scope>
</reference>
<dbReference type="CDD" id="cd02412">
    <property type="entry name" value="KH-II_30S_S3"/>
    <property type="match status" value="1"/>
</dbReference>
<dbReference type="NCBIfam" id="TIGR01009">
    <property type="entry name" value="rpsC_bact"/>
    <property type="match status" value="1"/>
</dbReference>
<dbReference type="InterPro" id="IPR015946">
    <property type="entry name" value="KH_dom-like_a/b"/>
</dbReference>
<dbReference type="PROSITE" id="PS50823">
    <property type="entry name" value="KH_TYPE_2"/>
    <property type="match status" value="1"/>
</dbReference>
<dbReference type="InterPro" id="IPR057258">
    <property type="entry name" value="Ribosomal_uS3"/>
</dbReference>
<dbReference type="EMBL" id="KC999219">
    <property type="protein sequence ID" value="AGT99716.1"/>
    <property type="molecule type" value="Genomic_DNA"/>
</dbReference>
<dbReference type="PROSITE" id="PS00548">
    <property type="entry name" value="RIBOSOMAL_S3"/>
    <property type="match status" value="1"/>
</dbReference>
<dbReference type="GO" id="GO:1990904">
    <property type="term" value="C:ribonucleoprotein complex"/>
    <property type="evidence" value="ECO:0007669"/>
    <property type="project" value="UniProtKB-KW"/>
</dbReference>
<dbReference type="HAMAP" id="MF_01309_B">
    <property type="entry name" value="Ribosomal_uS3_B"/>
    <property type="match status" value="1"/>
</dbReference>
<evidence type="ECO:0000256" key="1">
    <source>
        <dbReference type="ARBA" id="ARBA00010761"/>
    </source>
</evidence>
<dbReference type="InterPro" id="IPR004087">
    <property type="entry name" value="KH_dom"/>
</dbReference>
<dbReference type="FunFam" id="3.30.300.20:FF:000001">
    <property type="entry name" value="30S ribosomal protein S3"/>
    <property type="match status" value="1"/>
</dbReference>
<dbReference type="GO" id="GO:0003735">
    <property type="term" value="F:structural constituent of ribosome"/>
    <property type="evidence" value="ECO:0007669"/>
    <property type="project" value="InterPro"/>
</dbReference>